<proteinExistence type="predicted"/>
<evidence type="ECO:0000313" key="4">
    <source>
        <dbReference type="Proteomes" id="UP000297527"/>
    </source>
</evidence>
<protein>
    <recommendedName>
        <fullName evidence="2">NADP-dependent oxidoreductase domain-containing protein</fullName>
    </recommendedName>
</protein>
<dbReference type="Proteomes" id="UP000297527">
    <property type="component" value="Unassembled WGS sequence"/>
</dbReference>
<dbReference type="Pfam" id="PF00248">
    <property type="entry name" value="Aldo_ket_red"/>
    <property type="match status" value="1"/>
</dbReference>
<evidence type="ECO:0000256" key="1">
    <source>
        <dbReference type="ARBA" id="ARBA00023002"/>
    </source>
</evidence>
<dbReference type="PANTHER" id="PTHR43364">
    <property type="entry name" value="NADH-SPECIFIC METHYLGLYOXAL REDUCTASE-RELATED"/>
    <property type="match status" value="1"/>
</dbReference>
<dbReference type="PANTHER" id="PTHR43364:SF4">
    <property type="entry name" value="NAD(P)-LINKED OXIDOREDUCTASE SUPERFAMILY PROTEIN"/>
    <property type="match status" value="1"/>
</dbReference>
<gene>
    <name evidence="3" type="ORF">BCON_0044g00130</name>
</gene>
<accession>A0A4Z1IDN7</accession>
<dbReference type="Gene3D" id="3.20.20.100">
    <property type="entry name" value="NADP-dependent oxidoreductase domain"/>
    <property type="match status" value="1"/>
</dbReference>
<dbReference type="InterPro" id="IPR023210">
    <property type="entry name" value="NADP_OxRdtase_dom"/>
</dbReference>
<dbReference type="InterPro" id="IPR050523">
    <property type="entry name" value="AKR_Detox_Biosynth"/>
</dbReference>
<keyword evidence="4" id="KW-1185">Reference proteome</keyword>
<sequence>MPGTPPFTLFGGASFGGGLFATAEDVQQLLALLVTLKISHIDTAAIYPLSSQRKSEQLLGENHADHSFAIDTKIKLADFSGKGSLTASAINESVAESLSRIKAKINVLYCHMPDASTPISETLAALHELHQQNKFQKHGISNFSVAQVQELLEVCEKEGYPKPSYYQGQYNALCREAEMQLLPILRQQKISYIAHRYEALHPLAGGVLTGIFTMGTDVTGTRFEDGNPKGDFFKRRYDNEPTPSAMKEFITLLQPYDITPSEAALRWVYYHSALQEGVGVILGASNSAQISLNAADIAKGPLPSDVAEAMEKMWANIQAQM</sequence>
<reference evidence="3 4" key="1">
    <citation type="submission" date="2017-12" db="EMBL/GenBank/DDBJ databases">
        <title>Comparative genomics of Botrytis spp.</title>
        <authorList>
            <person name="Valero-Jimenez C.A."/>
            <person name="Tapia P."/>
            <person name="Veloso J."/>
            <person name="Silva-Moreno E."/>
            <person name="Staats M."/>
            <person name="Valdes J.H."/>
            <person name="Van Kan J.A.L."/>
        </authorList>
    </citation>
    <scope>NUCLEOTIDE SEQUENCE [LARGE SCALE GENOMIC DNA]</scope>
    <source>
        <strain evidence="3 4">MUCL11595</strain>
    </source>
</reference>
<dbReference type="OrthoDB" id="48988at2759"/>
<feature type="domain" description="NADP-dependent oxidoreductase" evidence="2">
    <location>
        <begin position="10"/>
        <end position="314"/>
    </location>
</feature>
<comment type="caution">
    <text evidence="3">The sequence shown here is derived from an EMBL/GenBank/DDBJ whole genome shotgun (WGS) entry which is preliminary data.</text>
</comment>
<evidence type="ECO:0000313" key="3">
    <source>
        <dbReference type="EMBL" id="TGO59455.1"/>
    </source>
</evidence>
<dbReference type="GO" id="GO:0016491">
    <property type="term" value="F:oxidoreductase activity"/>
    <property type="evidence" value="ECO:0007669"/>
    <property type="project" value="UniProtKB-KW"/>
</dbReference>
<dbReference type="SUPFAM" id="SSF51430">
    <property type="entry name" value="NAD(P)-linked oxidoreductase"/>
    <property type="match status" value="1"/>
</dbReference>
<organism evidence="3 4">
    <name type="scientific">Botryotinia convoluta</name>
    <dbReference type="NCBI Taxonomy" id="54673"/>
    <lineage>
        <taxon>Eukaryota</taxon>
        <taxon>Fungi</taxon>
        <taxon>Dikarya</taxon>
        <taxon>Ascomycota</taxon>
        <taxon>Pezizomycotina</taxon>
        <taxon>Leotiomycetes</taxon>
        <taxon>Helotiales</taxon>
        <taxon>Sclerotiniaceae</taxon>
        <taxon>Botryotinia</taxon>
    </lineage>
</organism>
<evidence type="ECO:0000259" key="2">
    <source>
        <dbReference type="Pfam" id="PF00248"/>
    </source>
</evidence>
<name>A0A4Z1IDN7_9HELO</name>
<dbReference type="InterPro" id="IPR036812">
    <property type="entry name" value="NAD(P)_OxRdtase_dom_sf"/>
</dbReference>
<dbReference type="EMBL" id="PQXN01000044">
    <property type="protein sequence ID" value="TGO59455.1"/>
    <property type="molecule type" value="Genomic_DNA"/>
</dbReference>
<dbReference type="AlphaFoldDB" id="A0A4Z1IDN7"/>
<keyword evidence="1" id="KW-0560">Oxidoreductase</keyword>